<comment type="caution">
    <text evidence="2">The sequence shown here is derived from an EMBL/GenBank/DDBJ whole genome shotgun (WGS) entry which is preliminary data.</text>
</comment>
<gene>
    <name evidence="2" type="ORF">EYF80_016666</name>
</gene>
<protein>
    <submittedName>
        <fullName evidence="2">Uncharacterized protein</fullName>
    </submittedName>
</protein>
<proteinExistence type="predicted"/>
<feature type="region of interest" description="Disordered" evidence="1">
    <location>
        <begin position="30"/>
        <end position="55"/>
    </location>
</feature>
<dbReference type="Proteomes" id="UP000314294">
    <property type="component" value="Unassembled WGS sequence"/>
</dbReference>
<evidence type="ECO:0000313" key="2">
    <source>
        <dbReference type="EMBL" id="TNN73180.1"/>
    </source>
</evidence>
<accession>A0A4Z2I5T4</accession>
<dbReference type="AlphaFoldDB" id="A0A4Z2I5T4"/>
<keyword evidence="3" id="KW-1185">Reference proteome</keyword>
<dbReference type="EMBL" id="SRLO01000128">
    <property type="protein sequence ID" value="TNN73180.1"/>
    <property type="molecule type" value="Genomic_DNA"/>
</dbReference>
<organism evidence="2 3">
    <name type="scientific">Liparis tanakae</name>
    <name type="common">Tanaka's snailfish</name>
    <dbReference type="NCBI Taxonomy" id="230148"/>
    <lineage>
        <taxon>Eukaryota</taxon>
        <taxon>Metazoa</taxon>
        <taxon>Chordata</taxon>
        <taxon>Craniata</taxon>
        <taxon>Vertebrata</taxon>
        <taxon>Euteleostomi</taxon>
        <taxon>Actinopterygii</taxon>
        <taxon>Neopterygii</taxon>
        <taxon>Teleostei</taxon>
        <taxon>Neoteleostei</taxon>
        <taxon>Acanthomorphata</taxon>
        <taxon>Eupercaria</taxon>
        <taxon>Perciformes</taxon>
        <taxon>Cottioidei</taxon>
        <taxon>Cottales</taxon>
        <taxon>Liparidae</taxon>
        <taxon>Liparis</taxon>
    </lineage>
</organism>
<name>A0A4Z2I5T4_9TELE</name>
<sequence>MHMRRIPRQKPRNLLCRLCVAQPQSRVQSIINSLPSDSSSSAPGSETTRREKSRHRWGDRCSQACCEERVSVCMFPASENKAHLSDDVSLTMRP</sequence>
<evidence type="ECO:0000256" key="1">
    <source>
        <dbReference type="SAM" id="MobiDB-lite"/>
    </source>
</evidence>
<evidence type="ECO:0000313" key="3">
    <source>
        <dbReference type="Proteomes" id="UP000314294"/>
    </source>
</evidence>
<reference evidence="2 3" key="1">
    <citation type="submission" date="2019-03" db="EMBL/GenBank/DDBJ databases">
        <title>First draft genome of Liparis tanakae, snailfish: a comprehensive survey of snailfish specific genes.</title>
        <authorList>
            <person name="Kim W."/>
            <person name="Song I."/>
            <person name="Jeong J.-H."/>
            <person name="Kim D."/>
            <person name="Kim S."/>
            <person name="Ryu S."/>
            <person name="Song J.Y."/>
            <person name="Lee S.K."/>
        </authorList>
    </citation>
    <scope>NUCLEOTIDE SEQUENCE [LARGE SCALE GENOMIC DNA]</scope>
    <source>
        <tissue evidence="2">Muscle</tissue>
    </source>
</reference>
<feature type="compositionally biased region" description="Low complexity" evidence="1">
    <location>
        <begin position="30"/>
        <end position="45"/>
    </location>
</feature>